<organism evidence="1 2">
    <name type="scientific">Phanerochaete carnosa (strain HHB-10118-sp)</name>
    <name type="common">White-rot fungus</name>
    <name type="synonym">Peniophora carnosa</name>
    <dbReference type="NCBI Taxonomy" id="650164"/>
    <lineage>
        <taxon>Eukaryota</taxon>
        <taxon>Fungi</taxon>
        <taxon>Dikarya</taxon>
        <taxon>Basidiomycota</taxon>
        <taxon>Agaricomycotina</taxon>
        <taxon>Agaricomycetes</taxon>
        <taxon>Polyporales</taxon>
        <taxon>Phanerochaetaceae</taxon>
        <taxon>Phanerochaete</taxon>
    </lineage>
</organism>
<name>K5XBJ1_PHACS</name>
<evidence type="ECO:0000313" key="2">
    <source>
        <dbReference type="Proteomes" id="UP000008370"/>
    </source>
</evidence>
<dbReference type="EMBL" id="JH930468">
    <property type="protein sequence ID" value="EKM60307.1"/>
    <property type="molecule type" value="Genomic_DNA"/>
</dbReference>
<dbReference type="KEGG" id="pco:PHACADRAFT_189447"/>
<protein>
    <submittedName>
        <fullName evidence="1">Uncharacterized protein</fullName>
    </submittedName>
</protein>
<dbReference type="RefSeq" id="XP_007389778.1">
    <property type="nucleotide sequence ID" value="XM_007389716.1"/>
</dbReference>
<proteinExistence type="predicted"/>
<reference evidence="1 2" key="1">
    <citation type="journal article" date="2012" name="BMC Genomics">
        <title>Comparative genomics of the white-rot fungi, Phanerochaete carnosa and P. chrysosporium, to elucidate the genetic basis of the distinct wood types they colonize.</title>
        <authorList>
            <person name="Suzuki H."/>
            <person name="MacDonald J."/>
            <person name="Syed K."/>
            <person name="Salamov A."/>
            <person name="Hori C."/>
            <person name="Aerts A."/>
            <person name="Henrissat B."/>
            <person name="Wiebenga A."/>
            <person name="vanKuyk P.A."/>
            <person name="Barry K."/>
            <person name="Lindquist E."/>
            <person name="LaButti K."/>
            <person name="Lapidus A."/>
            <person name="Lucas S."/>
            <person name="Coutinho P."/>
            <person name="Gong Y."/>
            <person name="Samejima M."/>
            <person name="Mahadevan R."/>
            <person name="Abou-Zaid M."/>
            <person name="de Vries R.P."/>
            <person name="Igarashi K."/>
            <person name="Yadav J.S."/>
            <person name="Grigoriev I.V."/>
            <person name="Master E.R."/>
        </authorList>
    </citation>
    <scope>NUCLEOTIDE SEQUENCE [LARGE SCALE GENOMIC DNA]</scope>
    <source>
        <strain evidence="1 2">HHB-10118-sp</strain>
    </source>
</reference>
<keyword evidence="2" id="KW-1185">Reference proteome</keyword>
<accession>K5XBJ1</accession>
<sequence length="120" mass="13294">MTGALSKLFILRPVHLSKCQHKLTFDDHASLPHLFIFIWSFVGIPASKSSFLCQRTRLPDAGRQTHRVDVGLLAIALSCKRVHTIRSPWSFGYHIASGKVRPLTPRTPASSPLSTFEATG</sequence>
<dbReference type="HOGENOM" id="CLU_2050451_0_0_1"/>
<dbReference type="InParanoid" id="K5XBJ1"/>
<dbReference type="AlphaFoldDB" id="K5XBJ1"/>
<gene>
    <name evidence="1" type="ORF">PHACADRAFT_189447</name>
</gene>
<dbReference type="OrthoDB" id="3270296at2759"/>
<evidence type="ECO:0000313" key="1">
    <source>
        <dbReference type="EMBL" id="EKM60307.1"/>
    </source>
</evidence>
<dbReference type="Proteomes" id="UP000008370">
    <property type="component" value="Unassembled WGS sequence"/>
</dbReference>
<dbReference type="GeneID" id="18910586"/>